<reference evidence="1 2" key="1">
    <citation type="submission" date="2019-11" db="EMBL/GenBank/DDBJ databases">
        <title>Comparative genomics of hydrocarbon-degrading Desulfosarcina strains.</title>
        <authorList>
            <person name="Watanabe M."/>
            <person name="Kojima H."/>
            <person name="Fukui M."/>
        </authorList>
    </citation>
    <scope>NUCLEOTIDE SEQUENCE [LARGE SCALE GENOMIC DNA]</scope>
    <source>
        <strain evidence="1 2">28bB2T</strain>
    </source>
</reference>
<dbReference type="AlphaFoldDB" id="A0A5K7ZU67"/>
<protein>
    <submittedName>
        <fullName evidence="1">Uncharacterized protein</fullName>
    </submittedName>
</protein>
<sequence>MTLFFHDLPYDVNGLAWRPRINALRIETTANDVSFFKHYRTVEHRNGTTSKKLAQMKKGIYSIGALQKLLLDLNRRYLQFISDLTDPSAGVKKLEKVTTTVVENHRPYKGFNFFDNDDQEVFLAIASGEFTISGFQNKHLRQKINSKNTSQISRILKRLRTHGLIKKVAKTYKYYLTRFGSRVITMGLKLRELYIIPELAGLA</sequence>
<evidence type="ECO:0000313" key="1">
    <source>
        <dbReference type="EMBL" id="BBO83769.1"/>
    </source>
</evidence>
<gene>
    <name evidence="1" type="ORF">DSCO28_43350</name>
</gene>
<name>A0A5K7ZU67_9BACT</name>
<evidence type="ECO:0000313" key="2">
    <source>
        <dbReference type="Proteomes" id="UP000425960"/>
    </source>
</evidence>
<accession>A0A5K7ZU67</accession>
<dbReference type="EMBL" id="AP021876">
    <property type="protein sequence ID" value="BBO83769.1"/>
    <property type="molecule type" value="Genomic_DNA"/>
</dbReference>
<proteinExistence type="predicted"/>
<dbReference type="Proteomes" id="UP000425960">
    <property type="component" value="Chromosome"/>
</dbReference>
<dbReference type="KEGG" id="dov:DSCO28_43350"/>
<organism evidence="1 2">
    <name type="scientific">Desulfosarcina ovata subsp. sediminis</name>
    <dbReference type="NCBI Taxonomy" id="885957"/>
    <lineage>
        <taxon>Bacteria</taxon>
        <taxon>Pseudomonadati</taxon>
        <taxon>Thermodesulfobacteriota</taxon>
        <taxon>Desulfobacteria</taxon>
        <taxon>Desulfobacterales</taxon>
        <taxon>Desulfosarcinaceae</taxon>
        <taxon>Desulfosarcina</taxon>
    </lineage>
</organism>
<dbReference type="RefSeq" id="WP_155323899.1">
    <property type="nucleotide sequence ID" value="NZ_AP021876.1"/>
</dbReference>